<name>A0ABT4VSS0_9HYPH</name>
<keyword evidence="3" id="KW-0479">Metal-binding</keyword>
<comment type="cofactor">
    <cofactor evidence="1">
        <name>Mg(2+)</name>
        <dbReference type="ChEBI" id="CHEBI:18420"/>
    </cofactor>
</comment>
<comment type="caution">
    <text evidence="6">The sequence shown here is derived from an EMBL/GenBank/DDBJ whole genome shotgun (WGS) entry which is preliminary data.</text>
</comment>
<dbReference type="PANTHER" id="PTHR32308">
    <property type="entry name" value="LYASE BETA SUBUNIT, PUTATIVE (AFU_ORTHOLOGUE AFUA_4G13030)-RELATED"/>
    <property type="match status" value="1"/>
</dbReference>
<dbReference type="Pfam" id="PF03328">
    <property type="entry name" value="HpcH_HpaI"/>
    <property type="match status" value="1"/>
</dbReference>
<dbReference type="EMBL" id="JAPJZH010000015">
    <property type="protein sequence ID" value="MDA4847750.1"/>
    <property type="molecule type" value="Genomic_DNA"/>
</dbReference>
<dbReference type="InterPro" id="IPR040442">
    <property type="entry name" value="Pyrv_kinase-like_dom_sf"/>
</dbReference>
<keyword evidence="6" id="KW-0456">Lyase</keyword>
<gene>
    <name evidence="6" type="ORF">OOZ53_20485</name>
</gene>
<dbReference type="Gene3D" id="3.20.20.60">
    <property type="entry name" value="Phosphoenolpyruvate-binding domains"/>
    <property type="match status" value="1"/>
</dbReference>
<dbReference type="PANTHER" id="PTHR32308:SF0">
    <property type="entry name" value="HPCH_HPAI ALDOLASE_CITRATE LYASE DOMAIN-CONTAINING PROTEIN"/>
    <property type="match status" value="1"/>
</dbReference>
<sequence>MRSYLFVPGDSQRKLEKSLSSGADCLLIDLEDSVSVSQKPVARQMARDFIAQLRQDDTRDTPGLVIRVNPLGSAMTDEDLAAVISARPDGVLLPKCEHGADVQNLSALIAVHEAEAGIAEGATDIHALVTETAKGTLNANTYGAVSDRLRTLSWGGEDLSADIGVESNRDEDGRYTNLFRHARTMTLLGAAAAGVEAVDTVYVDFRNSDGLEQECREAVRDGFSGKMAIHPAQVDIINRIFTPSDAAVERAKRIVSLFEEAGEDAGVLSLDGQMIDRPHLKQSLKILERARVAGIG</sequence>
<proteinExistence type="inferred from homology"/>
<evidence type="ECO:0000256" key="3">
    <source>
        <dbReference type="ARBA" id="ARBA00022723"/>
    </source>
</evidence>
<accession>A0ABT4VSS0</accession>
<organism evidence="6 7">
    <name type="scientific">Hoeflea poritis</name>
    <dbReference type="NCBI Taxonomy" id="2993659"/>
    <lineage>
        <taxon>Bacteria</taxon>
        <taxon>Pseudomonadati</taxon>
        <taxon>Pseudomonadota</taxon>
        <taxon>Alphaproteobacteria</taxon>
        <taxon>Hyphomicrobiales</taxon>
        <taxon>Rhizobiaceae</taxon>
        <taxon>Hoeflea</taxon>
    </lineage>
</organism>
<feature type="domain" description="HpcH/HpaI aldolase/citrate lyase" evidence="5">
    <location>
        <begin position="2"/>
        <end position="231"/>
    </location>
</feature>
<dbReference type="InterPro" id="IPR015813">
    <property type="entry name" value="Pyrv/PenolPyrv_kinase-like_dom"/>
</dbReference>
<protein>
    <submittedName>
        <fullName evidence="6">CoA ester lyase</fullName>
    </submittedName>
</protein>
<keyword evidence="7" id="KW-1185">Reference proteome</keyword>
<evidence type="ECO:0000256" key="2">
    <source>
        <dbReference type="ARBA" id="ARBA00005568"/>
    </source>
</evidence>
<evidence type="ECO:0000259" key="5">
    <source>
        <dbReference type="Pfam" id="PF03328"/>
    </source>
</evidence>
<dbReference type="RefSeq" id="WP_271091589.1">
    <property type="nucleotide sequence ID" value="NZ_JAPJZH010000015.1"/>
</dbReference>
<dbReference type="InterPro" id="IPR011206">
    <property type="entry name" value="Citrate_lyase_beta/mcl1/mcl2"/>
</dbReference>
<keyword evidence="4" id="KW-0460">Magnesium</keyword>
<evidence type="ECO:0000256" key="1">
    <source>
        <dbReference type="ARBA" id="ARBA00001946"/>
    </source>
</evidence>
<dbReference type="GO" id="GO:0016829">
    <property type="term" value="F:lyase activity"/>
    <property type="evidence" value="ECO:0007669"/>
    <property type="project" value="UniProtKB-KW"/>
</dbReference>
<evidence type="ECO:0000313" key="6">
    <source>
        <dbReference type="EMBL" id="MDA4847750.1"/>
    </source>
</evidence>
<dbReference type="InterPro" id="IPR005000">
    <property type="entry name" value="Aldolase/citrate-lyase_domain"/>
</dbReference>
<reference evidence="6" key="1">
    <citation type="submission" date="2022-11" db="EMBL/GenBank/DDBJ databases">
        <title>Hoeflea poritis sp. nov., isolated from scleractinian coral Porites lutea.</title>
        <authorList>
            <person name="Zhang G."/>
            <person name="Wei Q."/>
            <person name="Cai L."/>
        </authorList>
    </citation>
    <scope>NUCLEOTIDE SEQUENCE</scope>
    <source>
        <strain evidence="6">E7-10</strain>
    </source>
</reference>
<dbReference type="Proteomes" id="UP001148313">
    <property type="component" value="Unassembled WGS sequence"/>
</dbReference>
<evidence type="ECO:0000256" key="4">
    <source>
        <dbReference type="ARBA" id="ARBA00022842"/>
    </source>
</evidence>
<dbReference type="SUPFAM" id="SSF51621">
    <property type="entry name" value="Phosphoenolpyruvate/pyruvate domain"/>
    <property type="match status" value="1"/>
</dbReference>
<evidence type="ECO:0000313" key="7">
    <source>
        <dbReference type="Proteomes" id="UP001148313"/>
    </source>
</evidence>
<dbReference type="PIRSF" id="PIRSF015582">
    <property type="entry name" value="Cit_lyase_B"/>
    <property type="match status" value="1"/>
</dbReference>
<comment type="similarity">
    <text evidence="2">Belongs to the HpcH/HpaI aldolase family.</text>
</comment>